<name>W2KI28_PHYNI</name>
<feature type="non-terminal residue" evidence="1">
    <location>
        <position position="1"/>
    </location>
</feature>
<reference evidence="1" key="1">
    <citation type="submission" date="2013-11" db="EMBL/GenBank/DDBJ databases">
        <title>The Genome Sequence of Phytophthora parasitica CHvinca01.</title>
        <authorList>
            <consortium name="The Broad Institute Genomics Platform"/>
            <person name="Russ C."/>
            <person name="Tyler B."/>
            <person name="Panabieres F."/>
            <person name="Shan W."/>
            <person name="Tripathy S."/>
            <person name="Grunwald N."/>
            <person name="Machado M."/>
            <person name="Johnson C.S."/>
            <person name="Arredondo F."/>
            <person name="Hong C."/>
            <person name="Coffey M."/>
            <person name="Young S.K."/>
            <person name="Zeng Q."/>
            <person name="Gargeya S."/>
            <person name="Fitzgerald M."/>
            <person name="Abouelleil A."/>
            <person name="Alvarado L."/>
            <person name="Chapman S.B."/>
            <person name="Gainer-Dewar J."/>
            <person name="Goldberg J."/>
            <person name="Griggs A."/>
            <person name="Gujja S."/>
            <person name="Hansen M."/>
            <person name="Howarth C."/>
            <person name="Imamovic A."/>
            <person name="Ireland A."/>
            <person name="Larimer J."/>
            <person name="McCowan C."/>
            <person name="Murphy C."/>
            <person name="Pearson M."/>
            <person name="Poon T.W."/>
            <person name="Priest M."/>
            <person name="Roberts A."/>
            <person name="Saif S."/>
            <person name="Shea T."/>
            <person name="Sykes S."/>
            <person name="Wortman J."/>
            <person name="Nusbaum C."/>
            <person name="Birren B."/>
        </authorList>
    </citation>
    <scope>NUCLEOTIDE SEQUENCE [LARGE SCALE GENOMIC DNA]</scope>
    <source>
        <strain evidence="1">CHvinca01</strain>
    </source>
</reference>
<organism evidence="1">
    <name type="scientific">Phytophthora nicotianae</name>
    <name type="common">Potato buckeye rot agent</name>
    <name type="synonym">Phytophthora parasitica</name>
    <dbReference type="NCBI Taxonomy" id="4792"/>
    <lineage>
        <taxon>Eukaryota</taxon>
        <taxon>Sar</taxon>
        <taxon>Stramenopiles</taxon>
        <taxon>Oomycota</taxon>
        <taxon>Peronosporomycetes</taxon>
        <taxon>Peronosporales</taxon>
        <taxon>Peronosporaceae</taxon>
        <taxon>Phytophthora</taxon>
    </lineage>
</organism>
<sequence>YAYVLLVTVDDTDTPQLKLATEALFLDWQLGVAGEVVVTDRVVVWTKV</sequence>
<accession>W2KI28</accession>
<protein>
    <submittedName>
        <fullName evidence="1">Uncharacterized protein</fullName>
    </submittedName>
</protein>
<gene>
    <name evidence="1" type="ORF">L917_15856</name>
</gene>
<dbReference type="AlphaFoldDB" id="W2KI28"/>
<proteinExistence type="predicted"/>
<evidence type="ECO:0000313" key="1">
    <source>
        <dbReference type="EMBL" id="ETL84289.1"/>
    </source>
</evidence>
<dbReference type="EMBL" id="KI681833">
    <property type="protein sequence ID" value="ETL84289.1"/>
    <property type="molecule type" value="Genomic_DNA"/>
</dbReference>
<dbReference type="Proteomes" id="UP000054423">
    <property type="component" value="Unassembled WGS sequence"/>
</dbReference>